<dbReference type="EMBL" id="PJEO01000052">
    <property type="protein sequence ID" value="PKQ44147.1"/>
    <property type="molecule type" value="Genomic_DNA"/>
</dbReference>
<name>A0A2N3HGQ5_9FLAO</name>
<dbReference type="GO" id="GO:0005829">
    <property type="term" value="C:cytosol"/>
    <property type="evidence" value="ECO:0007669"/>
    <property type="project" value="TreeGrafter"/>
</dbReference>
<evidence type="ECO:0000256" key="1">
    <source>
        <dbReference type="ARBA" id="ARBA00010990"/>
    </source>
</evidence>
<gene>
    <name evidence="5" type="ORF">CSW08_15260</name>
</gene>
<evidence type="ECO:0000259" key="3">
    <source>
        <dbReference type="Pfam" id="PF01648"/>
    </source>
</evidence>
<evidence type="ECO:0000259" key="4">
    <source>
        <dbReference type="Pfam" id="PF22624"/>
    </source>
</evidence>
<sequence>MSKITLLTSFMQPSNTKSFNLSSGMVDVWYIDVNNCKKQIPYYTSLLSTDEKLKADKFKFINDKNIFIVARGVLRVLLAKYLSINPKKVEFKYGDFGKPETINNQSINFNISHSGKMAIFGFTKSHDIGVDIEEIKNNFDVLDIANNFFSKKEIEFLNNFPTEDQTEGFYRCWTRKESFIKAKSIGLSYPLDSFSVSIDSHESAELLETQWDIKEKHNWTLFSFSPYENYIGAISVKGNVKAVKYFNFNKTDINLLQTI</sequence>
<dbReference type="GO" id="GO:0000287">
    <property type="term" value="F:magnesium ion binding"/>
    <property type="evidence" value="ECO:0007669"/>
    <property type="project" value="InterPro"/>
</dbReference>
<dbReference type="GO" id="GO:0019878">
    <property type="term" value="P:lysine biosynthetic process via aminoadipic acid"/>
    <property type="evidence" value="ECO:0007669"/>
    <property type="project" value="TreeGrafter"/>
</dbReference>
<protein>
    <submittedName>
        <fullName evidence="5">Phosphopantetheine-protein transferase</fullName>
    </submittedName>
</protein>
<dbReference type="RefSeq" id="WP_106660729.1">
    <property type="nucleotide sequence ID" value="NZ_PJEO01000052.1"/>
</dbReference>
<dbReference type="InterPro" id="IPR037143">
    <property type="entry name" value="4-PPantetheinyl_Trfase_dom_sf"/>
</dbReference>
<keyword evidence="6" id="KW-1185">Reference proteome</keyword>
<dbReference type="Gene3D" id="3.90.470.20">
    <property type="entry name" value="4'-phosphopantetheinyl transferase domain"/>
    <property type="match status" value="2"/>
</dbReference>
<dbReference type="InterPro" id="IPR055066">
    <property type="entry name" value="AASDHPPT_N"/>
</dbReference>
<dbReference type="AlphaFoldDB" id="A0A2N3HGQ5"/>
<dbReference type="InterPro" id="IPR050559">
    <property type="entry name" value="P-Pant_transferase_sf"/>
</dbReference>
<dbReference type="GO" id="GO:0008897">
    <property type="term" value="F:holo-[acyl-carrier-protein] synthase activity"/>
    <property type="evidence" value="ECO:0007669"/>
    <property type="project" value="InterPro"/>
</dbReference>
<evidence type="ECO:0000313" key="5">
    <source>
        <dbReference type="EMBL" id="PKQ44147.1"/>
    </source>
</evidence>
<organism evidence="5 6">
    <name type="scientific">Confluentibacter flavum</name>
    <dbReference type="NCBI Taxonomy" id="1909700"/>
    <lineage>
        <taxon>Bacteria</taxon>
        <taxon>Pseudomonadati</taxon>
        <taxon>Bacteroidota</taxon>
        <taxon>Flavobacteriia</taxon>
        <taxon>Flavobacteriales</taxon>
        <taxon>Flavobacteriaceae</taxon>
        <taxon>Confluentibacter</taxon>
    </lineage>
</organism>
<keyword evidence="2 5" id="KW-0808">Transferase</keyword>
<evidence type="ECO:0000313" key="6">
    <source>
        <dbReference type="Proteomes" id="UP000233435"/>
    </source>
</evidence>
<dbReference type="OrthoDB" id="9808281at2"/>
<dbReference type="Pfam" id="PF22624">
    <property type="entry name" value="AASDHPPT_N"/>
    <property type="match status" value="1"/>
</dbReference>
<reference evidence="5 6" key="1">
    <citation type="submission" date="2017-12" db="EMBL/GenBank/DDBJ databases">
        <title>Confluentibacter flavum sp. nov., isolated from the saline lake.</title>
        <authorList>
            <person name="Yu L."/>
        </authorList>
    </citation>
    <scope>NUCLEOTIDE SEQUENCE [LARGE SCALE GENOMIC DNA]</scope>
    <source>
        <strain evidence="5 6">3B</strain>
    </source>
</reference>
<dbReference type="PANTHER" id="PTHR12215:SF10">
    <property type="entry name" value="L-AMINOADIPATE-SEMIALDEHYDE DEHYDROGENASE-PHOSPHOPANTETHEINYL TRANSFERASE"/>
    <property type="match status" value="1"/>
</dbReference>
<dbReference type="Proteomes" id="UP000233435">
    <property type="component" value="Unassembled WGS sequence"/>
</dbReference>
<comment type="caution">
    <text evidence="5">The sequence shown here is derived from an EMBL/GenBank/DDBJ whole genome shotgun (WGS) entry which is preliminary data.</text>
</comment>
<dbReference type="SUPFAM" id="SSF56214">
    <property type="entry name" value="4'-phosphopantetheinyl transferase"/>
    <property type="match status" value="2"/>
</dbReference>
<dbReference type="PANTHER" id="PTHR12215">
    <property type="entry name" value="PHOSPHOPANTETHEINE TRANSFERASE"/>
    <property type="match status" value="1"/>
</dbReference>
<dbReference type="Pfam" id="PF01648">
    <property type="entry name" value="ACPS"/>
    <property type="match status" value="1"/>
</dbReference>
<feature type="domain" description="4'-phosphopantetheinyl transferase N-terminal" evidence="4">
    <location>
        <begin position="37"/>
        <end position="119"/>
    </location>
</feature>
<dbReference type="InterPro" id="IPR008278">
    <property type="entry name" value="4-PPantetheinyl_Trfase_dom"/>
</dbReference>
<proteinExistence type="inferred from homology"/>
<evidence type="ECO:0000256" key="2">
    <source>
        <dbReference type="ARBA" id="ARBA00022679"/>
    </source>
</evidence>
<accession>A0A2N3HGQ5</accession>
<feature type="domain" description="4'-phosphopantetheinyl transferase" evidence="3">
    <location>
        <begin position="128"/>
        <end position="234"/>
    </location>
</feature>
<comment type="similarity">
    <text evidence="1">Belongs to the P-Pant transferase superfamily. Gsp/Sfp/HetI/AcpT family.</text>
</comment>